<keyword evidence="4" id="KW-1185">Reference proteome</keyword>
<dbReference type="SMART" id="SM00443">
    <property type="entry name" value="G_patch"/>
    <property type="match status" value="1"/>
</dbReference>
<dbReference type="Proteomes" id="UP001153954">
    <property type="component" value="Unassembled WGS sequence"/>
</dbReference>
<dbReference type="InterPro" id="IPR050656">
    <property type="entry name" value="PINX1"/>
</dbReference>
<feature type="region of interest" description="Disordered" evidence="1">
    <location>
        <begin position="187"/>
        <end position="222"/>
    </location>
</feature>
<organism evidence="3 4">
    <name type="scientific">Euphydryas editha</name>
    <name type="common">Edith's checkerspot</name>
    <dbReference type="NCBI Taxonomy" id="104508"/>
    <lineage>
        <taxon>Eukaryota</taxon>
        <taxon>Metazoa</taxon>
        <taxon>Ecdysozoa</taxon>
        <taxon>Arthropoda</taxon>
        <taxon>Hexapoda</taxon>
        <taxon>Insecta</taxon>
        <taxon>Pterygota</taxon>
        <taxon>Neoptera</taxon>
        <taxon>Endopterygota</taxon>
        <taxon>Lepidoptera</taxon>
        <taxon>Glossata</taxon>
        <taxon>Ditrysia</taxon>
        <taxon>Papilionoidea</taxon>
        <taxon>Nymphalidae</taxon>
        <taxon>Nymphalinae</taxon>
        <taxon>Euphydryas</taxon>
    </lineage>
</organism>
<protein>
    <recommendedName>
        <fullName evidence="2">G-patch domain-containing protein</fullName>
    </recommendedName>
</protein>
<gene>
    <name evidence="3" type="ORF">EEDITHA_LOCUS10915</name>
</gene>
<evidence type="ECO:0000313" key="3">
    <source>
        <dbReference type="EMBL" id="CAH2095468.1"/>
    </source>
</evidence>
<evidence type="ECO:0000259" key="2">
    <source>
        <dbReference type="PROSITE" id="PS50174"/>
    </source>
</evidence>
<feature type="compositionally biased region" description="Polar residues" evidence="1">
    <location>
        <begin position="209"/>
        <end position="222"/>
    </location>
</feature>
<dbReference type="PROSITE" id="PS50174">
    <property type="entry name" value="G_PATCH"/>
    <property type="match status" value="1"/>
</dbReference>
<dbReference type="GO" id="GO:0010521">
    <property type="term" value="F:telomerase inhibitor activity"/>
    <property type="evidence" value="ECO:0007669"/>
    <property type="project" value="TreeGrafter"/>
</dbReference>
<name>A0AAU9U8I2_EUPED</name>
<feature type="domain" description="G-patch" evidence="2">
    <location>
        <begin position="27"/>
        <end position="73"/>
    </location>
</feature>
<proteinExistence type="predicted"/>
<dbReference type="GO" id="GO:0005730">
    <property type="term" value="C:nucleolus"/>
    <property type="evidence" value="ECO:0007669"/>
    <property type="project" value="TreeGrafter"/>
</dbReference>
<dbReference type="InterPro" id="IPR000467">
    <property type="entry name" value="G_patch_dom"/>
</dbReference>
<feature type="compositionally biased region" description="Basic residues" evidence="1">
    <location>
        <begin position="375"/>
        <end position="386"/>
    </location>
</feature>
<sequence length="386" mass="44756">MSMLAGPRRKQKVINLRAKNNAWSNDTNKFGQKMLEKMGWSAGKGLGAKENGIVEHVVAKYKNDEKGLGFEDKNDQWTKHEDDFNALLANLSNSESNAEVLHSGISLEDKSKKSKARIHYHKFTRGKDLSRYSEKDLANIFGKKSFKEVKEEEVLHDNVTTTEHVFTEKGSMDDYFKKKLASLKSKSKFLNSNNDENKEDNLSDYSFKGFSNETDSANENTTNGFGYQPFSFYKNKTEILNLDNVEKTKTKKKKKCKKEESGENCDNMQSLETEITNGSENIEQQEIKSKKSKKKKYQEVSEKIDQCEEPEITNKSEIIEQQEIKFKKSKKKKYEEVSVEIDQCERAKKKNKNKNRDCENEQEQSMECDVDILPKKKKKRKNKEYD</sequence>
<feature type="compositionally biased region" description="Acidic residues" evidence="1">
    <location>
        <begin position="360"/>
        <end position="370"/>
    </location>
</feature>
<dbReference type="Pfam" id="PF01585">
    <property type="entry name" value="G-patch"/>
    <property type="match status" value="1"/>
</dbReference>
<feature type="compositionally biased region" description="Basic and acidic residues" evidence="1">
    <location>
        <begin position="297"/>
        <end position="308"/>
    </location>
</feature>
<dbReference type="AlphaFoldDB" id="A0AAU9U8I2"/>
<dbReference type="PANTHER" id="PTHR23149:SF27">
    <property type="entry name" value="PIN2_TERF1-INTERACTING TELOMERASE INHIBITOR 1"/>
    <property type="match status" value="1"/>
</dbReference>
<evidence type="ECO:0000256" key="1">
    <source>
        <dbReference type="SAM" id="MobiDB-lite"/>
    </source>
</evidence>
<feature type="region of interest" description="Disordered" evidence="1">
    <location>
        <begin position="346"/>
        <end position="386"/>
    </location>
</feature>
<accession>A0AAU9U8I2</accession>
<dbReference type="GO" id="GO:0003676">
    <property type="term" value="F:nucleic acid binding"/>
    <property type="evidence" value="ECO:0007669"/>
    <property type="project" value="InterPro"/>
</dbReference>
<evidence type="ECO:0000313" key="4">
    <source>
        <dbReference type="Proteomes" id="UP001153954"/>
    </source>
</evidence>
<comment type="caution">
    <text evidence="3">The sequence shown here is derived from an EMBL/GenBank/DDBJ whole genome shotgun (WGS) entry which is preliminary data.</text>
</comment>
<dbReference type="EMBL" id="CAKOGL010000015">
    <property type="protein sequence ID" value="CAH2095468.1"/>
    <property type="molecule type" value="Genomic_DNA"/>
</dbReference>
<reference evidence="3" key="1">
    <citation type="submission" date="2022-03" db="EMBL/GenBank/DDBJ databases">
        <authorList>
            <person name="Tunstrom K."/>
        </authorList>
    </citation>
    <scope>NUCLEOTIDE SEQUENCE</scope>
</reference>
<feature type="region of interest" description="Disordered" evidence="1">
    <location>
        <begin position="274"/>
        <end position="308"/>
    </location>
</feature>
<dbReference type="PANTHER" id="PTHR23149">
    <property type="entry name" value="G PATCH DOMAIN CONTAINING PROTEIN"/>
    <property type="match status" value="1"/>
</dbReference>